<dbReference type="RefSeq" id="WP_005422487.1">
    <property type="nucleotide sequence ID" value="NZ_BJTZ01000006.1"/>
</dbReference>
<proteinExistence type="predicted"/>
<feature type="chain" id="PRO_5042684954" evidence="1">
    <location>
        <begin position="21"/>
        <end position="108"/>
    </location>
</feature>
<keyword evidence="1" id="KW-0732">Signal</keyword>
<sequence length="108" mass="12610">MKKHFFYALLMGLTSSYAFADIVATPENEDICKQKYVKAVFDQQVQYSNPQNDPQVRRTAERHIDRSREVYDETNSFCSALSYLLNDAPQEELTEDFQRAKKGESQFK</sequence>
<reference evidence="6 7" key="2">
    <citation type="submission" date="2019-11" db="EMBL/GenBank/DDBJ databases">
        <title>Using colonization assays and comparative genomics to discover symbiosis behaviors and factors in Vibrio fischeri.</title>
        <authorList>
            <person name="Bongrand C."/>
            <person name="Moriano-Gutierrez S."/>
            <person name="Arevalo P."/>
            <person name="Mcfall-Ngai M."/>
            <person name="Visick K."/>
            <person name="Polz M.F."/>
            <person name="Ruby E.G."/>
        </authorList>
    </citation>
    <scope>NUCLEOTIDE SEQUENCE [LARGE SCALE GENOMIC DNA]</scope>
    <source>
        <strain evidence="6">emors.3.2</strain>
        <strain evidence="3">Emors.3.2</strain>
        <strain evidence="4">Emors.4.1</strain>
        <strain evidence="7">emors.4.1</strain>
    </source>
</reference>
<evidence type="ECO:0000313" key="6">
    <source>
        <dbReference type="Proteomes" id="UP000435323"/>
    </source>
</evidence>
<dbReference type="EMBL" id="WOBO01000015">
    <property type="protein sequence ID" value="MUK46245.1"/>
    <property type="molecule type" value="Genomic_DNA"/>
</dbReference>
<dbReference type="GeneID" id="54165727"/>
<dbReference type="EMBL" id="BJTZ01000006">
    <property type="protein sequence ID" value="GEK13463.1"/>
    <property type="molecule type" value="Genomic_DNA"/>
</dbReference>
<dbReference type="AlphaFoldDB" id="A0A1E5AW85"/>
<dbReference type="Proteomes" id="UP000321787">
    <property type="component" value="Unassembled WGS sequence"/>
</dbReference>
<organism evidence="2 5">
    <name type="scientific">Aliivibrio fischeri</name>
    <name type="common">Vibrio fischeri</name>
    <dbReference type="NCBI Taxonomy" id="668"/>
    <lineage>
        <taxon>Bacteria</taxon>
        <taxon>Pseudomonadati</taxon>
        <taxon>Pseudomonadota</taxon>
        <taxon>Gammaproteobacteria</taxon>
        <taxon>Vibrionales</taxon>
        <taxon>Vibrionaceae</taxon>
        <taxon>Aliivibrio</taxon>
    </lineage>
</organism>
<comment type="caution">
    <text evidence="2">The sequence shown here is derived from an EMBL/GenBank/DDBJ whole genome shotgun (WGS) entry which is preliminary data.</text>
</comment>
<gene>
    <name evidence="2" type="ORF">AFI02nite_14990</name>
    <name evidence="3" type="ORF">GNP77_12725</name>
    <name evidence="4" type="ORF">GNP88_10145</name>
</gene>
<feature type="signal peptide" evidence="1">
    <location>
        <begin position="1"/>
        <end position="20"/>
    </location>
</feature>
<name>A0A1E5AW85_ALIFS</name>
<evidence type="ECO:0000313" key="4">
    <source>
        <dbReference type="EMBL" id="MUK49531.1"/>
    </source>
</evidence>
<accession>A0A1E5AW85</accession>
<evidence type="ECO:0000313" key="7">
    <source>
        <dbReference type="Proteomes" id="UP000448038"/>
    </source>
</evidence>
<evidence type="ECO:0000313" key="3">
    <source>
        <dbReference type="EMBL" id="MUK46245.1"/>
    </source>
</evidence>
<dbReference type="EMBL" id="WOBN01000014">
    <property type="protein sequence ID" value="MUK49531.1"/>
    <property type="molecule type" value="Genomic_DNA"/>
</dbReference>
<evidence type="ECO:0000256" key="1">
    <source>
        <dbReference type="SAM" id="SignalP"/>
    </source>
</evidence>
<evidence type="ECO:0000313" key="5">
    <source>
        <dbReference type="Proteomes" id="UP000321787"/>
    </source>
</evidence>
<protein>
    <submittedName>
        <fullName evidence="2">Uncharacterized protein</fullName>
    </submittedName>
</protein>
<evidence type="ECO:0000313" key="2">
    <source>
        <dbReference type="EMBL" id="GEK13463.1"/>
    </source>
</evidence>
<reference evidence="2 5" key="1">
    <citation type="submission" date="2019-07" db="EMBL/GenBank/DDBJ databases">
        <title>Whole genome shotgun sequence of Aliivibrio fischeri NBRC 101058.</title>
        <authorList>
            <person name="Hosoyama A."/>
            <person name="Uohara A."/>
            <person name="Ohji S."/>
            <person name="Ichikawa N."/>
        </authorList>
    </citation>
    <scope>NUCLEOTIDE SEQUENCE [LARGE SCALE GENOMIC DNA]</scope>
    <source>
        <strain evidence="2 5">NBRC 101058</strain>
    </source>
</reference>
<dbReference type="Proteomes" id="UP000435323">
    <property type="component" value="Unassembled WGS sequence"/>
</dbReference>
<dbReference type="Proteomes" id="UP000448038">
    <property type="component" value="Unassembled WGS sequence"/>
</dbReference>